<protein>
    <submittedName>
        <fullName evidence="1">Uncharacterized protein</fullName>
    </submittedName>
</protein>
<dbReference type="Proteomes" id="UP000299102">
    <property type="component" value="Unassembled WGS sequence"/>
</dbReference>
<dbReference type="AlphaFoldDB" id="A0A4C1UU47"/>
<sequence>MCDSPHAGTHGQQQNDARQIETVISRKVMSTRPRRVLSESFFRFSTIQNLLTRELKSSLSPFILNGFLKKEDELEIGLCLQHKLRYQGRLSGQQCRLLTGRFGNGLIEQLPNQCWASVECSEIQAPQCPSKGVIRITQITIFNSTSKTRSGRHRALQNPLIGGTVSDLGDFFFGTLFYDRKKRRRWKAAARE</sequence>
<proteinExistence type="predicted"/>
<name>A0A4C1UU47_EUMVA</name>
<dbReference type="EMBL" id="BGZK01000224">
    <property type="protein sequence ID" value="GBP29819.1"/>
    <property type="molecule type" value="Genomic_DNA"/>
</dbReference>
<reference evidence="1 2" key="1">
    <citation type="journal article" date="2019" name="Commun. Biol.">
        <title>The bagworm genome reveals a unique fibroin gene that provides high tensile strength.</title>
        <authorList>
            <person name="Kono N."/>
            <person name="Nakamura H."/>
            <person name="Ohtoshi R."/>
            <person name="Tomita M."/>
            <person name="Numata K."/>
            <person name="Arakawa K."/>
        </authorList>
    </citation>
    <scope>NUCLEOTIDE SEQUENCE [LARGE SCALE GENOMIC DNA]</scope>
</reference>
<comment type="caution">
    <text evidence="1">The sequence shown here is derived from an EMBL/GenBank/DDBJ whole genome shotgun (WGS) entry which is preliminary data.</text>
</comment>
<accession>A0A4C1UU47</accession>
<evidence type="ECO:0000313" key="1">
    <source>
        <dbReference type="EMBL" id="GBP29819.1"/>
    </source>
</evidence>
<organism evidence="1 2">
    <name type="scientific">Eumeta variegata</name>
    <name type="common">Bagworm moth</name>
    <name type="synonym">Eumeta japonica</name>
    <dbReference type="NCBI Taxonomy" id="151549"/>
    <lineage>
        <taxon>Eukaryota</taxon>
        <taxon>Metazoa</taxon>
        <taxon>Ecdysozoa</taxon>
        <taxon>Arthropoda</taxon>
        <taxon>Hexapoda</taxon>
        <taxon>Insecta</taxon>
        <taxon>Pterygota</taxon>
        <taxon>Neoptera</taxon>
        <taxon>Endopterygota</taxon>
        <taxon>Lepidoptera</taxon>
        <taxon>Glossata</taxon>
        <taxon>Ditrysia</taxon>
        <taxon>Tineoidea</taxon>
        <taxon>Psychidae</taxon>
        <taxon>Oiketicinae</taxon>
        <taxon>Eumeta</taxon>
    </lineage>
</organism>
<evidence type="ECO:0000313" key="2">
    <source>
        <dbReference type="Proteomes" id="UP000299102"/>
    </source>
</evidence>
<gene>
    <name evidence="1" type="ORF">EVAR_94659_1</name>
</gene>
<keyword evidence="2" id="KW-1185">Reference proteome</keyword>